<dbReference type="HOGENOM" id="CLU_2601363_0_0_11"/>
<evidence type="ECO:0000313" key="2">
    <source>
        <dbReference type="Proteomes" id="UP000027178"/>
    </source>
</evidence>
<name>A0A066ZAB3_9ACTN</name>
<dbReference type="EMBL" id="JNBY01000045">
    <property type="protein sequence ID" value="KDN87236.1"/>
    <property type="molecule type" value="Genomic_DNA"/>
</dbReference>
<dbReference type="InterPro" id="IPR036271">
    <property type="entry name" value="Tet_transcr_reg_TetR-rel_C_sf"/>
</dbReference>
<keyword evidence="2" id="KW-1185">Reference proteome</keyword>
<dbReference type="SUPFAM" id="SSF48498">
    <property type="entry name" value="Tetracyclin repressor-like, C-terminal domain"/>
    <property type="match status" value="1"/>
</dbReference>
<dbReference type="AlphaFoldDB" id="A0A066ZAB3"/>
<evidence type="ECO:0000313" key="1">
    <source>
        <dbReference type="EMBL" id="KDN87236.1"/>
    </source>
</evidence>
<reference evidence="1 2" key="1">
    <citation type="submission" date="2014-05" db="EMBL/GenBank/DDBJ databases">
        <title>Draft Genome Sequence of Kitasatospora cheerisanensis KCTC 2395.</title>
        <authorList>
            <person name="Nam D.H."/>
        </authorList>
    </citation>
    <scope>NUCLEOTIDE SEQUENCE [LARGE SCALE GENOMIC DNA]</scope>
    <source>
        <strain evidence="1 2">KCTC 2395</strain>
    </source>
</reference>
<sequence length="79" mass="8306">MGVDTLLQVATATAAEHSARTGADAEAEHGAMVRALREADPERYPRVAATAEELVSGSPAQRLAWTFRMVVNGVAATAR</sequence>
<dbReference type="PATRIC" id="fig|1348663.4.peg.960"/>
<organism evidence="1 2">
    <name type="scientific">Kitasatospora cheerisanensis KCTC 2395</name>
    <dbReference type="NCBI Taxonomy" id="1348663"/>
    <lineage>
        <taxon>Bacteria</taxon>
        <taxon>Bacillati</taxon>
        <taxon>Actinomycetota</taxon>
        <taxon>Actinomycetes</taxon>
        <taxon>Kitasatosporales</taxon>
        <taxon>Streptomycetaceae</taxon>
        <taxon>Kitasatospora</taxon>
    </lineage>
</organism>
<comment type="caution">
    <text evidence="1">The sequence shown here is derived from an EMBL/GenBank/DDBJ whole genome shotgun (WGS) entry which is preliminary data.</text>
</comment>
<accession>A0A066ZAB3</accession>
<proteinExistence type="predicted"/>
<gene>
    <name evidence="1" type="ORF">KCH_10070</name>
</gene>
<dbReference type="Gene3D" id="1.10.357.10">
    <property type="entry name" value="Tetracycline Repressor, domain 2"/>
    <property type="match status" value="1"/>
</dbReference>
<protein>
    <submittedName>
        <fullName evidence="1">Regulatory protein TetR</fullName>
    </submittedName>
</protein>
<dbReference type="eggNOG" id="COG1309">
    <property type="taxonomic scope" value="Bacteria"/>
</dbReference>
<dbReference type="Proteomes" id="UP000027178">
    <property type="component" value="Unassembled WGS sequence"/>
</dbReference>